<dbReference type="Proteomes" id="UP000800235">
    <property type="component" value="Unassembled WGS sequence"/>
</dbReference>
<organism evidence="1 2">
    <name type="scientific">Tothia fuscella</name>
    <dbReference type="NCBI Taxonomy" id="1048955"/>
    <lineage>
        <taxon>Eukaryota</taxon>
        <taxon>Fungi</taxon>
        <taxon>Dikarya</taxon>
        <taxon>Ascomycota</taxon>
        <taxon>Pezizomycotina</taxon>
        <taxon>Dothideomycetes</taxon>
        <taxon>Pleosporomycetidae</taxon>
        <taxon>Venturiales</taxon>
        <taxon>Cylindrosympodiaceae</taxon>
        <taxon>Tothia</taxon>
    </lineage>
</organism>
<reference evidence="1" key="1">
    <citation type="journal article" date="2020" name="Stud. Mycol.">
        <title>101 Dothideomycetes genomes: a test case for predicting lifestyles and emergence of pathogens.</title>
        <authorList>
            <person name="Haridas S."/>
            <person name="Albert R."/>
            <person name="Binder M."/>
            <person name="Bloem J."/>
            <person name="Labutti K."/>
            <person name="Salamov A."/>
            <person name="Andreopoulos B."/>
            <person name="Baker S."/>
            <person name="Barry K."/>
            <person name="Bills G."/>
            <person name="Bluhm B."/>
            <person name="Cannon C."/>
            <person name="Castanera R."/>
            <person name="Culley D."/>
            <person name="Daum C."/>
            <person name="Ezra D."/>
            <person name="Gonzalez J."/>
            <person name="Henrissat B."/>
            <person name="Kuo A."/>
            <person name="Liang C."/>
            <person name="Lipzen A."/>
            <person name="Lutzoni F."/>
            <person name="Magnuson J."/>
            <person name="Mondo S."/>
            <person name="Nolan M."/>
            <person name="Ohm R."/>
            <person name="Pangilinan J."/>
            <person name="Park H.-J."/>
            <person name="Ramirez L."/>
            <person name="Alfaro M."/>
            <person name="Sun H."/>
            <person name="Tritt A."/>
            <person name="Yoshinaga Y."/>
            <person name="Zwiers L.-H."/>
            <person name="Turgeon B."/>
            <person name="Goodwin S."/>
            <person name="Spatafora J."/>
            <person name="Crous P."/>
            <person name="Grigoriev I."/>
        </authorList>
    </citation>
    <scope>NUCLEOTIDE SEQUENCE</scope>
    <source>
        <strain evidence="1">CBS 130266</strain>
    </source>
</reference>
<dbReference type="AlphaFoldDB" id="A0A9P4NWR1"/>
<evidence type="ECO:0000313" key="1">
    <source>
        <dbReference type="EMBL" id="KAF2433764.1"/>
    </source>
</evidence>
<dbReference type="EMBL" id="MU007019">
    <property type="protein sequence ID" value="KAF2433764.1"/>
    <property type="molecule type" value="Genomic_DNA"/>
</dbReference>
<comment type="caution">
    <text evidence="1">The sequence shown here is derived from an EMBL/GenBank/DDBJ whole genome shotgun (WGS) entry which is preliminary data.</text>
</comment>
<accession>A0A9P4NWR1</accession>
<evidence type="ECO:0000313" key="2">
    <source>
        <dbReference type="Proteomes" id="UP000800235"/>
    </source>
</evidence>
<proteinExistence type="predicted"/>
<name>A0A9P4NWR1_9PEZI</name>
<sequence>MSTLLIPNLRSPVLPQELQPLLALSLHFLGARLSEHSTRLCRNPILWQSGHQQGPFPPLKHLHLAIFLLRRPEVHYRVLLVVCQAHSALDLSLLALYLPAFRPQYLVRSAPYLVQLARRAVASPRIQLHLEHPVQKVPAHQLLLRHQGMWARVILLSVSFPSGYQS</sequence>
<keyword evidence="2" id="KW-1185">Reference proteome</keyword>
<gene>
    <name evidence="1" type="ORF">EJ08DRAFT_39273</name>
</gene>
<protein>
    <submittedName>
        <fullName evidence="1">Uncharacterized protein</fullName>
    </submittedName>
</protein>